<name>A0A821VKL7_9BILA</name>
<organism evidence="1 2">
    <name type="scientific">Rotaria socialis</name>
    <dbReference type="NCBI Taxonomy" id="392032"/>
    <lineage>
        <taxon>Eukaryota</taxon>
        <taxon>Metazoa</taxon>
        <taxon>Spiralia</taxon>
        <taxon>Gnathifera</taxon>
        <taxon>Rotifera</taxon>
        <taxon>Eurotatoria</taxon>
        <taxon>Bdelloidea</taxon>
        <taxon>Philodinida</taxon>
        <taxon>Philodinidae</taxon>
        <taxon>Rotaria</taxon>
    </lineage>
</organism>
<reference evidence="1" key="1">
    <citation type="submission" date="2021-02" db="EMBL/GenBank/DDBJ databases">
        <authorList>
            <person name="Nowell W R."/>
        </authorList>
    </citation>
    <scope>NUCLEOTIDE SEQUENCE</scope>
</reference>
<dbReference type="EMBL" id="CAJOBR010013974">
    <property type="protein sequence ID" value="CAF4909728.1"/>
    <property type="molecule type" value="Genomic_DNA"/>
</dbReference>
<accession>A0A821VKL7</accession>
<sequence length="28" mass="3381">MMPADYNLFADDFRRDPNHTWIMKPAAR</sequence>
<dbReference type="Proteomes" id="UP000663848">
    <property type="component" value="Unassembled WGS sequence"/>
</dbReference>
<protein>
    <submittedName>
        <fullName evidence="1">Uncharacterized protein</fullName>
    </submittedName>
</protein>
<comment type="caution">
    <text evidence="1">The sequence shown here is derived from an EMBL/GenBank/DDBJ whole genome shotgun (WGS) entry which is preliminary data.</text>
</comment>
<evidence type="ECO:0000313" key="2">
    <source>
        <dbReference type="Proteomes" id="UP000663848"/>
    </source>
</evidence>
<dbReference type="AlphaFoldDB" id="A0A821VKL7"/>
<evidence type="ECO:0000313" key="1">
    <source>
        <dbReference type="EMBL" id="CAF4909728.1"/>
    </source>
</evidence>
<feature type="non-terminal residue" evidence="1">
    <location>
        <position position="28"/>
    </location>
</feature>
<proteinExistence type="predicted"/>
<gene>
    <name evidence="1" type="ORF">QYT958_LOCUS31092</name>
</gene>